<feature type="transmembrane region" description="Helical" evidence="6">
    <location>
        <begin position="106"/>
        <end position="127"/>
    </location>
</feature>
<dbReference type="InterPro" id="IPR037272">
    <property type="entry name" value="SNS_sf"/>
</dbReference>
<dbReference type="PANTHER" id="PTHR11616:SF240">
    <property type="entry name" value="BLOATED TUBULES, ISOFORM B-RELATED"/>
    <property type="match status" value="1"/>
</dbReference>
<evidence type="ECO:0000256" key="6">
    <source>
        <dbReference type="SAM" id="Phobius"/>
    </source>
</evidence>
<dbReference type="EMBL" id="CAJHNH020007701">
    <property type="protein sequence ID" value="CAG5134887.1"/>
    <property type="molecule type" value="Genomic_DNA"/>
</dbReference>
<evidence type="ECO:0000256" key="2">
    <source>
        <dbReference type="ARBA" id="ARBA00022448"/>
    </source>
</evidence>
<evidence type="ECO:0000256" key="1">
    <source>
        <dbReference type="ARBA" id="ARBA00004141"/>
    </source>
</evidence>
<keyword evidence="4 6" id="KW-1133">Transmembrane helix</keyword>
<dbReference type="Pfam" id="PF00209">
    <property type="entry name" value="SNF"/>
    <property type="match status" value="1"/>
</dbReference>
<keyword evidence="8" id="KW-1185">Reference proteome</keyword>
<gene>
    <name evidence="7" type="ORF">CUNI_LOCUS20445</name>
</gene>
<keyword evidence="3 6" id="KW-0812">Transmembrane</keyword>
<evidence type="ECO:0000313" key="8">
    <source>
        <dbReference type="Proteomes" id="UP000678393"/>
    </source>
</evidence>
<accession>A0A8S3ZYV7</accession>
<dbReference type="AlphaFoldDB" id="A0A8S3ZYV7"/>
<name>A0A8S3ZYV7_9EUPU</name>
<feature type="transmembrane region" description="Helical" evidence="6">
    <location>
        <begin position="81"/>
        <end position="100"/>
    </location>
</feature>
<dbReference type="InterPro" id="IPR000175">
    <property type="entry name" value="Na/ntran_symport"/>
</dbReference>
<dbReference type="GO" id="GO:0035725">
    <property type="term" value="P:sodium ion transmembrane transport"/>
    <property type="evidence" value="ECO:0007669"/>
    <property type="project" value="TreeGrafter"/>
</dbReference>
<reference evidence="7" key="1">
    <citation type="submission" date="2021-04" db="EMBL/GenBank/DDBJ databases">
        <authorList>
            <consortium name="Molecular Ecology Group"/>
        </authorList>
    </citation>
    <scope>NUCLEOTIDE SEQUENCE</scope>
</reference>
<comment type="caution">
    <text evidence="7">The sequence shown here is derived from an EMBL/GenBank/DDBJ whole genome shotgun (WGS) entry which is preliminary data.</text>
</comment>
<sequence>CVDNVKEVDQYECMLRNGTADASGLCLFHDNPKQVLVWDVVIAISSGLHRSNAAEEYFDRVVLGNDGVHDISSLGEVRPPIVLTLLLTWVIVWLLLVKGINVSAKYFLWSLALPCTIFIVFLIRGLMLDGSVDGILFYLIPDTSRIFTLQVWTDAIFQVFITSSAAYGQLIALARYNDFHCDLIG</sequence>
<feature type="non-terminal residue" evidence="7">
    <location>
        <position position="185"/>
    </location>
</feature>
<evidence type="ECO:0000256" key="5">
    <source>
        <dbReference type="ARBA" id="ARBA00023136"/>
    </source>
</evidence>
<dbReference type="GO" id="GO:0005886">
    <property type="term" value="C:plasma membrane"/>
    <property type="evidence" value="ECO:0007669"/>
    <property type="project" value="TreeGrafter"/>
</dbReference>
<evidence type="ECO:0000256" key="3">
    <source>
        <dbReference type="ARBA" id="ARBA00022692"/>
    </source>
</evidence>
<keyword evidence="2" id="KW-0813">Transport</keyword>
<dbReference type="SUPFAM" id="SSF161070">
    <property type="entry name" value="SNF-like"/>
    <property type="match status" value="1"/>
</dbReference>
<proteinExistence type="predicted"/>
<dbReference type="PROSITE" id="PS50267">
    <property type="entry name" value="NA_NEUROTRAN_SYMP_3"/>
    <property type="match status" value="1"/>
</dbReference>
<keyword evidence="5 6" id="KW-0472">Membrane</keyword>
<comment type="subcellular location">
    <subcellularLocation>
        <location evidence="1">Membrane</location>
        <topology evidence="1">Multi-pass membrane protein</topology>
    </subcellularLocation>
</comment>
<dbReference type="PANTHER" id="PTHR11616">
    <property type="entry name" value="SODIUM/CHLORIDE DEPENDENT TRANSPORTER"/>
    <property type="match status" value="1"/>
</dbReference>
<dbReference type="Proteomes" id="UP000678393">
    <property type="component" value="Unassembled WGS sequence"/>
</dbReference>
<feature type="non-terminal residue" evidence="7">
    <location>
        <position position="1"/>
    </location>
</feature>
<evidence type="ECO:0000256" key="4">
    <source>
        <dbReference type="ARBA" id="ARBA00022989"/>
    </source>
</evidence>
<organism evidence="7 8">
    <name type="scientific">Candidula unifasciata</name>
    <dbReference type="NCBI Taxonomy" id="100452"/>
    <lineage>
        <taxon>Eukaryota</taxon>
        <taxon>Metazoa</taxon>
        <taxon>Spiralia</taxon>
        <taxon>Lophotrochozoa</taxon>
        <taxon>Mollusca</taxon>
        <taxon>Gastropoda</taxon>
        <taxon>Heterobranchia</taxon>
        <taxon>Euthyneura</taxon>
        <taxon>Panpulmonata</taxon>
        <taxon>Eupulmonata</taxon>
        <taxon>Stylommatophora</taxon>
        <taxon>Helicina</taxon>
        <taxon>Helicoidea</taxon>
        <taxon>Geomitridae</taxon>
        <taxon>Candidula</taxon>
    </lineage>
</organism>
<dbReference type="GO" id="GO:0006865">
    <property type="term" value="P:amino acid transport"/>
    <property type="evidence" value="ECO:0007669"/>
    <property type="project" value="TreeGrafter"/>
</dbReference>
<protein>
    <submittedName>
        <fullName evidence="7">Uncharacterized protein</fullName>
    </submittedName>
</protein>
<evidence type="ECO:0000313" key="7">
    <source>
        <dbReference type="EMBL" id="CAG5134887.1"/>
    </source>
</evidence>